<comment type="subcellular location">
    <subcellularLocation>
        <location evidence="1">Cell membrane</location>
        <topology evidence="1">Multi-pass membrane protein</topology>
    </subcellularLocation>
</comment>
<feature type="transmembrane region" description="Helical" evidence="7">
    <location>
        <begin position="323"/>
        <end position="342"/>
    </location>
</feature>
<dbReference type="Pfam" id="PF01554">
    <property type="entry name" value="MatE"/>
    <property type="match status" value="2"/>
</dbReference>
<evidence type="ECO:0000256" key="3">
    <source>
        <dbReference type="ARBA" id="ARBA00022475"/>
    </source>
</evidence>
<evidence type="ECO:0000256" key="5">
    <source>
        <dbReference type="ARBA" id="ARBA00022989"/>
    </source>
</evidence>
<feature type="transmembrane region" description="Helical" evidence="7">
    <location>
        <begin position="362"/>
        <end position="386"/>
    </location>
</feature>
<proteinExistence type="predicted"/>
<dbReference type="PANTHER" id="PTHR43549">
    <property type="entry name" value="MULTIDRUG RESISTANCE PROTEIN YPNP-RELATED"/>
    <property type="match status" value="1"/>
</dbReference>
<dbReference type="GO" id="GO:0015297">
    <property type="term" value="F:antiporter activity"/>
    <property type="evidence" value="ECO:0007669"/>
    <property type="project" value="InterPro"/>
</dbReference>
<evidence type="ECO:0000256" key="6">
    <source>
        <dbReference type="ARBA" id="ARBA00023136"/>
    </source>
</evidence>
<keyword evidence="6 7" id="KW-0472">Membrane</keyword>
<keyword evidence="4 7" id="KW-0812">Transmembrane</keyword>
<dbReference type="InterPro" id="IPR002528">
    <property type="entry name" value="MATE_fam"/>
</dbReference>
<feature type="transmembrane region" description="Helical" evidence="7">
    <location>
        <begin position="425"/>
        <end position="448"/>
    </location>
</feature>
<organism evidence="8 9">
    <name type="scientific">Methanobrevibacter olleyae</name>
    <dbReference type="NCBI Taxonomy" id="294671"/>
    <lineage>
        <taxon>Archaea</taxon>
        <taxon>Methanobacteriati</taxon>
        <taxon>Methanobacteriota</taxon>
        <taxon>Methanomada group</taxon>
        <taxon>Methanobacteria</taxon>
        <taxon>Methanobacteriales</taxon>
        <taxon>Methanobacteriaceae</taxon>
        <taxon>Methanobrevibacter</taxon>
    </lineage>
</organism>
<evidence type="ECO:0000256" key="2">
    <source>
        <dbReference type="ARBA" id="ARBA00022448"/>
    </source>
</evidence>
<dbReference type="InterPro" id="IPR052031">
    <property type="entry name" value="Membrane_Transporter-Flippase"/>
</dbReference>
<keyword evidence="2" id="KW-0813">Transport</keyword>
<feature type="transmembrane region" description="Helical" evidence="7">
    <location>
        <begin position="25"/>
        <end position="42"/>
    </location>
</feature>
<feature type="transmembrane region" description="Helical" evidence="7">
    <location>
        <begin position="54"/>
        <end position="79"/>
    </location>
</feature>
<evidence type="ECO:0000313" key="8">
    <source>
        <dbReference type="EMBL" id="MBE6513450.1"/>
    </source>
</evidence>
<dbReference type="PIRSF" id="PIRSF006603">
    <property type="entry name" value="DinF"/>
    <property type="match status" value="1"/>
</dbReference>
<dbReference type="EMBL" id="SUTG01000093">
    <property type="protein sequence ID" value="MBE6513450.1"/>
    <property type="molecule type" value="Genomic_DNA"/>
</dbReference>
<sequence>MDKTKGKNSNIELLTGDHKTAIKKLAWPMMVSMFLIMAYNLADSIWVAGLGSDALAAIGFITPLFMILVGLGNGIGAGANSMIARFIGAKNIPEANNTALHSLMLTILISVLGSLAMYFLLPSLLEIMGAGSSKSLALGYGGIVFTFMIIFIYSNVGTAILRSEGDVKRAMYVMAITAIFNIVLDPIFIYILNLGIEGAAWATVFSGFLSCLVLIYWMHIKKDTFLNLEFKNFHYENSITWGILNVAIPSTAENIIFSALGIIENYLLVLVAGTIAVATYTAGMRLIQLSMIPLMGFGTALLTVAGASFGARNYQKLQDAFRYTLKLGLMVSTAMAIIFYVFAPQISMVFAYSSSASLAPRIAVLIQIMIIFIYAVCLGMVSAMLFQGVGKGFTSLILTFIRALLLEVVFSYLFGVVMGMGEQGIYYGVVLGGFLGGIISFVWANIYLQRLKRNFQPINE</sequence>
<reference evidence="8" key="1">
    <citation type="submission" date="2019-04" db="EMBL/GenBank/DDBJ databases">
        <title>Evolution of Biomass-Degrading Anaerobic Consortia Revealed by Metagenomics.</title>
        <authorList>
            <person name="Peng X."/>
        </authorList>
    </citation>
    <scope>NUCLEOTIDE SEQUENCE</scope>
    <source>
        <strain evidence="8">SIG14</strain>
    </source>
</reference>
<name>A0A8T3VTT7_METOL</name>
<gene>
    <name evidence="8" type="ORF">E7Z75_09990</name>
</gene>
<feature type="transmembrane region" description="Helical" evidence="7">
    <location>
        <begin position="289"/>
        <end position="311"/>
    </location>
</feature>
<feature type="transmembrane region" description="Helical" evidence="7">
    <location>
        <begin position="173"/>
        <end position="192"/>
    </location>
</feature>
<dbReference type="GO" id="GO:0042910">
    <property type="term" value="F:xenobiotic transmembrane transporter activity"/>
    <property type="evidence" value="ECO:0007669"/>
    <property type="project" value="InterPro"/>
</dbReference>
<evidence type="ECO:0000256" key="7">
    <source>
        <dbReference type="SAM" id="Phobius"/>
    </source>
</evidence>
<accession>A0A8T3VTT7</accession>
<feature type="transmembrane region" description="Helical" evidence="7">
    <location>
        <begin position="100"/>
        <end position="120"/>
    </location>
</feature>
<evidence type="ECO:0000313" key="9">
    <source>
        <dbReference type="Proteomes" id="UP000732619"/>
    </source>
</evidence>
<dbReference type="AlphaFoldDB" id="A0A8T3VTT7"/>
<dbReference type="Proteomes" id="UP000732619">
    <property type="component" value="Unassembled WGS sequence"/>
</dbReference>
<evidence type="ECO:0000256" key="1">
    <source>
        <dbReference type="ARBA" id="ARBA00004651"/>
    </source>
</evidence>
<dbReference type="GO" id="GO:0005886">
    <property type="term" value="C:plasma membrane"/>
    <property type="evidence" value="ECO:0007669"/>
    <property type="project" value="UniProtKB-SubCell"/>
</dbReference>
<dbReference type="InterPro" id="IPR048279">
    <property type="entry name" value="MdtK-like"/>
</dbReference>
<feature type="transmembrane region" description="Helical" evidence="7">
    <location>
        <begin position="140"/>
        <end position="161"/>
    </location>
</feature>
<comment type="caution">
    <text evidence="8">The sequence shown here is derived from an EMBL/GenBank/DDBJ whole genome shotgun (WGS) entry which is preliminary data.</text>
</comment>
<feature type="transmembrane region" description="Helical" evidence="7">
    <location>
        <begin position="198"/>
        <end position="218"/>
    </location>
</feature>
<dbReference type="NCBIfam" id="TIGR00797">
    <property type="entry name" value="matE"/>
    <property type="match status" value="1"/>
</dbReference>
<feature type="transmembrane region" description="Helical" evidence="7">
    <location>
        <begin position="266"/>
        <end position="283"/>
    </location>
</feature>
<feature type="transmembrane region" description="Helical" evidence="7">
    <location>
        <begin position="393"/>
        <end position="413"/>
    </location>
</feature>
<protein>
    <submittedName>
        <fullName evidence="8">MATE family efflux transporter</fullName>
    </submittedName>
</protein>
<dbReference type="PANTHER" id="PTHR43549:SF2">
    <property type="entry name" value="MULTIDRUG RESISTANCE PROTEIN NORM-RELATED"/>
    <property type="match status" value="1"/>
</dbReference>
<keyword evidence="3" id="KW-1003">Cell membrane</keyword>
<dbReference type="CDD" id="cd13147">
    <property type="entry name" value="MATE_MJ0709_like"/>
    <property type="match status" value="1"/>
</dbReference>
<keyword evidence="5 7" id="KW-1133">Transmembrane helix</keyword>
<evidence type="ECO:0000256" key="4">
    <source>
        <dbReference type="ARBA" id="ARBA00022692"/>
    </source>
</evidence>